<feature type="transmembrane region" description="Helical" evidence="1">
    <location>
        <begin position="83"/>
        <end position="101"/>
    </location>
</feature>
<accession>A0A1I5VA34</accession>
<name>A0A1I5VA34_9BACT</name>
<proteinExistence type="predicted"/>
<protein>
    <submittedName>
        <fullName evidence="2">Uncharacterized protein</fullName>
    </submittedName>
</protein>
<evidence type="ECO:0000313" key="2">
    <source>
        <dbReference type="EMBL" id="SFQ04272.1"/>
    </source>
</evidence>
<feature type="transmembrane region" description="Helical" evidence="1">
    <location>
        <begin position="138"/>
        <end position="153"/>
    </location>
</feature>
<gene>
    <name evidence="2" type="ORF">SAMN04515674_1093</name>
</gene>
<feature type="transmembrane region" description="Helical" evidence="1">
    <location>
        <begin position="52"/>
        <end position="71"/>
    </location>
</feature>
<dbReference type="RefSeq" id="WP_092018043.1">
    <property type="nucleotide sequence ID" value="NZ_FOXH01000009.1"/>
</dbReference>
<reference evidence="2 3" key="1">
    <citation type="submission" date="2016-10" db="EMBL/GenBank/DDBJ databases">
        <authorList>
            <person name="de Groot N.N."/>
        </authorList>
    </citation>
    <scope>NUCLEOTIDE SEQUENCE [LARGE SCALE GENOMIC DNA]</scope>
    <source>
        <strain evidence="3">E92,LMG 26720,CCM 7988</strain>
    </source>
</reference>
<dbReference type="OrthoDB" id="671850at2"/>
<keyword evidence="1" id="KW-0472">Membrane</keyword>
<dbReference type="Proteomes" id="UP000199306">
    <property type="component" value="Unassembled WGS sequence"/>
</dbReference>
<keyword evidence="3" id="KW-1185">Reference proteome</keyword>
<dbReference type="EMBL" id="FOXH01000009">
    <property type="protein sequence ID" value="SFQ04272.1"/>
    <property type="molecule type" value="Genomic_DNA"/>
</dbReference>
<keyword evidence="1" id="KW-1133">Transmembrane helix</keyword>
<feature type="transmembrane region" description="Helical" evidence="1">
    <location>
        <begin position="165"/>
        <end position="186"/>
    </location>
</feature>
<dbReference type="AlphaFoldDB" id="A0A1I5VA34"/>
<evidence type="ECO:0000256" key="1">
    <source>
        <dbReference type="SAM" id="Phobius"/>
    </source>
</evidence>
<sequence length="187" mass="22419">MKNLQFNKPDNSEAKADDKFNAGAYRLERKAGRFLRFMRRGVIHEENTGKRIFYIGFIWLFSSFILFKYTHGINLYFGWEDHFLRELVICLGQIVWQTLFLHRLLKHKTMDYLNNMMTVSLIGTILLIPPLFFTFSPFLHLIYFIVVVSYMFLEHFKRCSVLQIGWLPSITWVMYRFFGLGMMMILQ</sequence>
<evidence type="ECO:0000313" key="3">
    <source>
        <dbReference type="Proteomes" id="UP000199306"/>
    </source>
</evidence>
<feature type="transmembrane region" description="Helical" evidence="1">
    <location>
        <begin position="113"/>
        <end position="132"/>
    </location>
</feature>
<keyword evidence="1" id="KW-0812">Transmembrane</keyword>
<organism evidence="2 3">
    <name type="scientific">Pseudarcicella hirudinis</name>
    <dbReference type="NCBI Taxonomy" id="1079859"/>
    <lineage>
        <taxon>Bacteria</taxon>
        <taxon>Pseudomonadati</taxon>
        <taxon>Bacteroidota</taxon>
        <taxon>Cytophagia</taxon>
        <taxon>Cytophagales</taxon>
        <taxon>Flectobacillaceae</taxon>
        <taxon>Pseudarcicella</taxon>
    </lineage>
</organism>